<dbReference type="PROSITE" id="PS50172">
    <property type="entry name" value="BRCT"/>
    <property type="match status" value="1"/>
</dbReference>
<dbReference type="GO" id="GO:0046872">
    <property type="term" value="F:metal ion binding"/>
    <property type="evidence" value="ECO:0007669"/>
    <property type="project" value="UniProtKB-UniRule"/>
</dbReference>
<dbReference type="InterPro" id="IPR028207">
    <property type="entry name" value="DNA_pol_B_palm_palm"/>
</dbReference>
<feature type="region of interest" description="Disordered" evidence="12">
    <location>
        <begin position="232"/>
        <end position="281"/>
    </location>
</feature>
<dbReference type="InterPro" id="IPR037160">
    <property type="entry name" value="DNA_Pol_thumb_sf"/>
</dbReference>
<evidence type="ECO:0000256" key="6">
    <source>
        <dbReference type="ARBA" id="ARBA00022763"/>
    </source>
</evidence>
<dbReference type="SMART" id="SM00483">
    <property type="entry name" value="POLXc"/>
    <property type="match status" value="1"/>
</dbReference>
<evidence type="ECO:0000256" key="3">
    <source>
        <dbReference type="ARBA" id="ARBA00022679"/>
    </source>
</evidence>
<sequence>MQRTFPPLGEDTMIRQVDHPSECLLEFPPMYVMDAHLSEEERQRLEVVFRNAYSLTEVKLAITRSQAPRRIQMDLGKILKKMNLCTENITRSLSSQNLSTDLDGDGEAHDGTPARKRRKLGNFNPERREVISLDSDSGSETESGSDEPTHKSQALLAGAQQSAETDLCVPVSENNIIKVYNLNWYHESIKAQELLPVRRHLVYAGRIIPRPTNASGEWNATDTMLDTSGILSRARADTPPPSSFMSSSSHHARTTNSQRAHLQPQSTADDEAEREMPPLPDYLQTTYSCQRPTLRYGPNEDFLRQLRIIKKARIIDGHEKKRHTYHSVVAAIAAYPYEFKTAMEVSRLPCCGDKIAALWYEWNNTGRIKEVETILEDPRMKILNIFWDIHGVGEATALKFYNNGWKDLDDIVEHGWGTLSRQQKIGVKFYEDFSAMRIPREEVESIGQIVLDHANQIQDGFQMVICGGYRRGKPDSGDVDVMLSHPDEKATEGLIQPLLASLEEDGYVTHQLQVWTSNSDPDQVALEWEASAKKSRSGFDKLDKGLVVWQDPEWPSKQEDLARDPEAPNPNPHRRVDIIITPWKTAGCAVVGWTGGTTFEMDIRRYCRHELDRKLKFDSSGVRSLEDGSWVDLEAGGRDLLEKEKLVFSGLNLDWRDPTERCTD</sequence>
<dbReference type="FunFam" id="1.10.150.110:FF:000005">
    <property type="entry name" value="DNA polymerase POL4"/>
    <property type="match status" value="1"/>
</dbReference>
<dbReference type="Pfam" id="PF14791">
    <property type="entry name" value="DNA_pol_B_thumb"/>
    <property type="match status" value="1"/>
</dbReference>
<keyword evidence="4 11" id="KW-0548">Nucleotidyltransferase</keyword>
<reference evidence="14" key="1">
    <citation type="submission" date="2023-06" db="EMBL/GenBank/DDBJ databases">
        <title>Draft genome of Marssonina rosae.</title>
        <authorList>
            <person name="Cheng Q."/>
        </authorList>
    </citation>
    <scope>NUCLEOTIDE SEQUENCE</scope>
    <source>
        <strain evidence="14">R4</strain>
    </source>
</reference>
<gene>
    <name evidence="14" type="ORF">QTJ16_004399</name>
</gene>
<dbReference type="SUPFAM" id="SSF81301">
    <property type="entry name" value="Nucleotidyltransferase"/>
    <property type="match status" value="1"/>
</dbReference>
<dbReference type="InterPro" id="IPR002008">
    <property type="entry name" value="DNA_pol_X_beta-like"/>
</dbReference>
<name>A0AAD9T002_9HELO</name>
<dbReference type="Gene3D" id="1.10.150.110">
    <property type="entry name" value="DNA polymerase beta, N-terminal domain-like"/>
    <property type="match status" value="1"/>
</dbReference>
<dbReference type="Gene3D" id="3.30.210.10">
    <property type="entry name" value="DNA polymerase, thumb domain"/>
    <property type="match status" value="1"/>
</dbReference>
<dbReference type="InterPro" id="IPR001357">
    <property type="entry name" value="BRCT_dom"/>
</dbReference>
<keyword evidence="6 11" id="KW-0227">DNA damage</keyword>
<comment type="caution">
    <text evidence="14">The sequence shown here is derived from an EMBL/GenBank/DDBJ whole genome shotgun (WGS) entry which is preliminary data.</text>
</comment>
<protein>
    <recommendedName>
        <fullName evidence="11">DNA polymerase</fullName>
        <ecNumber evidence="11">2.7.7.7</ecNumber>
    </recommendedName>
</protein>
<dbReference type="Proteomes" id="UP001285354">
    <property type="component" value="Unassembled WGS sequence"/>
</dbReference>
<dbReference type="CDD" id="cd00141">
    <property type="entry name" value="NT_POLXc"/>
    <property type="match status" value="1"/>
</dbReference>
<evidence type="ECO:0000256" key="5">
    <source>
        <dbReference type="ARBA" id="ARBA00022723"/>
    </source>
</evidence>
<dbReference type="InterPro" id="IPR027421">
    <property type="entry name" value="DNA_pol_lamdba_lyase_dom_sf"/>
</dbReference>
<dbReference type="Pfam" id="PF14716">
    <property type="entry name" value="HHH_8"/>
    <property type="match status" value="1"/>
</dbReference>
<evidence type="ECO:0000256" key="4">
    <source>
        <dbReference type="ARBA" id="ARBA00022695"/>
    </source>
</evidence>
<dbReference type="PRINTS" id="PR00869">
    <property type="entry name" value="DNAPOLX"/>
</dbReference>
<keyword evidence="8 11" id="KW-0234">DNA repair</keyword>
<dbReference type="InterPro" id="IPR002054">
    <property type="entry name" value="DNA-dir_DNA_pol_X"/>
</dbReference>
<dbReference type="EMBL" id="JAUBYV010000006">
    <property type="protein sequence ID" value="KAK2626137.1"/>
    <property type="molecule type" value="Genomic_DNA"/>
</dbReference>
<dbReference type="InterPro" id="IPR043519">
    <property type="entry name" value="NT_sf"/>
</dbReference>
<evidence type="ECO:0000256" key="8">
    <source>
        <dbReference type="ARBA" id="ARBA00023204"/>
    </source>
</evidence>
<evidence type="ECO:0000256" key="2">
    <source>
        <dbReference type="ARBA" id="ARBA00008323"/>
    </source>
</evidence>
<accession>A0AAD9T002</accession>
<evidence type="ECO:0000256" key="10">
    <source>
        <dbReference type="ARBA" id="ARBA00049244"/>
    </source>
</evidence>
<keyword evidence="5" id="KW-0479">Metal-binding</keyword>
<keyword evidence="7 11" id="KW-0239">DNA-directed DNA polymerase</keyword>
<dbReference type="GO" id="GO:0003887">
    <property type="term" value="F:DNA-directed DNA polymerase activity"/>
    <property type="evidence" value="ECO:0007669"/>
    <property type="project" value="UniProtKB-UniRule"/>
</dbReference>
<comment type="similarity">
    <text evidence="2 11">Belongs to the DNA polymerase type-X family.</text>
</comment>
<evidence type="ECO:0000313" key="14">
    <source>
        <dbReference type="EMBL" id="KAK2626137.1"/>
    </source>
</evidence>
<dbReference type="InterPro" id="IPR010996">
    <property type="entry name" value="HHH_MUS81"/>
</dbReference>
<proteinExistence type="inferred from homology"/>
<dbReference type="InterPro" id="IPR029398">
    <property type="entry name" value="PolB_thumb"/>
</dbReference>
<dbReference type="EC" id="2.7.7.7" evidence="11"/>
<dbReference type="GO" id="GO:0006303">
    <property type="term" value="P:double-strand break repair via nonhomologous end joining"/>
    <property type="evidence" value="ECO:0007669"/>
    <property type="project" value="TreeGrafter"/>
</dbReference>
<dbReference type="InterPro" id="IPR022312">
    <property type="entry name" value="DNA_pol_X"/>
</dbReference>
<feature type="domain" description="BRCT" evidence="13">
    <location>
        <begin position="124"/>
        <end position="202"/>
    </location>
</feature>
<evidence type="ECO:0000256" key="11">
    <source>
        <dbReference type="RuleBase" id="RU366014"/>
    </source>
</evidence>
<dbReference type="AlphaFoldDB" id="A0AAD9T002"/>
<keyword evidence="3 11" id="KW-0808">Transferase</keyword>
<dbReference type="InterPro" id="IPR019843">
    <property type="entry name" value="DNA_pol-X_BS"/>
</dbReference>
<dbReference type="PANTHER" id="PTHR11276">
    <property type="entry name" value="DNA POLYMERASE TYPE-X FAMILY MEMBER"/>
    <property type="match status" value="1"/>
</dbReference>
<comment type="subcellular location">
    <subcellularLocation>
        <location evidence="1 11">Nucleus</location>
    </subcellularLocation>
</comment>
<dbReference type="FunFam" id="3.30.210.10:FF:000005">
    <property type="entry name" value="DNA polymerase IV"/>
    <property type="match status" value="1"/>
</dbReference>
<dbReference type="Pfam" id="PF10391">
    <property type="entry name" value="DNA_pol_lambd_f"/>
    <property type="match status" value="1"/>
</dbReference>
<dbReference type="Pfam" id="PF14792">
    <property type="entry name" value="DNA_pol_B_palm"/>
    <property type="match status" value="1"/>
</dbReference>
<feature type="region of interest" description="Disordered" evidence="12">
    <location>
        <begin position="96"/>
        <end position="158"/>
    </location>
</feature>
<evidence type="ECO:0000256" key="1">
    <source>
        <dbReference type="ARBA" id="ARBA00004123"/>
    </source>
</evidence>
<evidence type="ECO:0000313" key="15">
    <source>
        <dbReference type="Proteomes" id="UP001285354"/>
    </source>
</evidence>
<dbReference type="PRINTS" id="PR00870">
    <property type="entry name" value="DNAPOLXBETA"/>
</dbReference>
<dbReference type="GO" id="GO:0005634">
    <property type="term" value="C:nucleus"/>
    <property type="evidence" value="ECO:0007669"/>
    <property type="project" value="UniProtKB-SubCell"/>
</dbReference>
<evidence type="ECO:0000256" key="7">
    <source>
        <dbReference type="ARBA" id="ARBA00022932"/>
    </source>
</evidence>
<evidence type="ECO:0000259" key="13">
    <source>
        <dbReference type="PROSITE" id="PS50172"/>
    </source>
</evidence>
<comment type="catalytic activity">
    <reaction evidence="10 11">
        <text>DNA(n) + a 2'-deoxyribonucleoside 5'-triphosphate = DNA(n+1) + diphosphate</text>
        <dbReference type="Rhea" id="RHEA:22508"/>
        <dbReference type="Rhea" id="RHEA-COMP:17339"/>
        <dbReference type="Rhea" id="RHEA-COMP:17340"/>
        <dbReference type="ChEBI" id="CHEBI:33019"/>
        <dbReference type="ChEBI" id="CHEBI:61560"/>
        <dbReference type="ChEBI" id="CHEBI:173112"/>
        <dbReference type="EC" id="2.7.7.7"/>
    </reaction>
</comment>
<keyword evidence="15" id="KW-1185">Reference proteome</keyword>
<organism evidence="14 15">
    <name type="scientific">Diplocarpon rosae</name>
    <dbReference type="NCBI Taxonomy" id="946125"/>
    <lineage>
        <taxon>Eukaryota</taxon>
        <taxon>Fungi</taxon>
        <taxon>Dikarya</taxon>
        <taxon>Ascomycota</taxon>
        <taxon>Pezizomycotina</taxon>
        <taxon>Leotiomycetes</taxon>
        <taxon>Helotiales</taxon>
        <taxon>Drepanopezizaceae</taxon>
        <taxon>Diplocarpon</taxon>
    </lineage>
</organism>
<dbReference type="SUPFAM" id="SSF81585">
    <property type="entry name" value="PsbU/PolX domain-like"/>
    <property type="match status" value="1"/>
</dbReference>
<dbReference type="GO" id="GO:0003677">
    <property type="term" value="F:DNA binding"/>
    <property type="evidence" value="ECO:0007669"/>
    <property type="project" value="UniProtKB-UniRule"/>
</dbReference>
<dbReference type="Gene3D" id="1.10.150.20">
    <property type="entry name" value="5' to 3' exonuclease, C-terminal subdomain"/>
    <property type="match status" value="1"/>
</dbReference>
<dbReference type="PANTHER" id="PTHR11276:SF29">
    <property type="entry name" value="DNA POLYMERASE TYPE-X FAMILY PROTEIN POL4"/>
    <property type="match status" value="1"/>
</dbReference>
<dbReference type="PROSITE" id="PS00522">
    <property type="entry name" value="DNA_POLYMERASE_X"/>
    <property type="match status" value="1"/>
</dbReference>
<dbReference type="InterPro" id="IPR018944">
    <property type="entry name" value="DNA_pol_lambd_fingers_domain"/>
</dbReference>
<dbReference type="FunFam" id="1.10.150.20:FF:000010">
    <property type="entry name" value="DNA polymerase lambda"/>
    <property type="match status" value="1"/>
</dbReference>
<keyword evidence="9 11" id="KW-0539">Nucleus</keyword>
<dbReference type="Gene3D" id="3.30.460.10">
    <property type="entry name" value="Beta Polymerase, domain 2"/>
    <property type="match status" value="1"/>
</dbReference>
<evidence type="ECO:0000256" key="12">
    <source>
        <dbReference type="SAM" id="MobiDB-lite"/>
    </source>
</evidence>
<feature type="compositionally biased region" description="Polar residues" evidence="12">
    <location>
        <begin position="254"/>
        <end position="267"/>
    </location>
</feature>
<dbReference type="SUPFAM" id="SSF47802">
    <property type="entry name" value="DNA polymerase beta, N-terminal domain-like"/>
    <property type="match status" value="1"/>
</dbReference>
<comment type="function">
    <text evidence="11">DNA polymerase that functions in several pathways of DNA repair. Involved in base excision repair (BER) responsible for repair of lesions that give rise to abasic (AP) sites in DNA. Also contributes to DNA double-strand break repair by non-homologous end joining and homologous recombination. Has both template-dependent and template-independent (terminal transferase) DNA polymerase activities. Has also a 5'-deoxyribose-5-phosphate lyase (dRP lyase) activity.</text>
</comment>
<evidence type="ECO:0000256" key="9">
    <source>
        <dbReference type="ARBA" id="ARBA00023242"/>
    </source>
</evidence>